<proteinExistence type="predicted"/>
<evidence type="ECO:0000313" key="2">
    <source>
        <dbReference type="Proteomes" id="UP000499080"/>
    </source>
</evidence>
<protein>
    <submittedName>
        <fullName evidence="1">Uncharacterized protein</fullName>
    </submittedName>
</protein>
<gene>
    <name evidence="1" type="ORF">AVEN_31283_1</name>
</gene>
<name>A0A4Y2GIY7_ARAVE</name>
<comment type="caution">
    <text evidence="1">The sequence shown here is derived from an EMBL/GenBank/DDBJ whole genome shotgun (WGS) entry which is preliminary data.</text>
</comment>
<dbReference type="AlphaFoldDB" id="A0A4Y2GIY7"/>
<evidence type="ECO:0000313" key="1">
    <source>
        <dbReference type="EMBL" id="GBM52715.1"/>
    </source>
</evidence>
<feature type="non-terminal residue" evidence="1">
    <location>
        <position position="58"/>
    </location>
</feature>
<keyword evidence="2" id="KW-1185">Reference proteome</keyword>
<sequence>MDKGGGFKHLRGRFLQLSGAKLKEDTFVGTQIGELIRDSVPESKLNKEELAAWESLLK</sequence>
<accession>A0A4Y2GIY7</accession>
<organism evidence="1 2">
    <name type="scientific">Araneus ventricosus</name>
    <name type="common">Orbweaver spider</name>
    <name type="synonym">Epeira ventricosa</name>
    <dbReference type="NCBI Taxonomy" id="182803"/>
    <lineage>
        <taxon>Eukaryota</taxon>
        <taxon>Metazoa</taxon>
        <taxon>Ecdysozoa</taxon>
        <taxon>Arthropoda</taxon>
        <taxon>Chelicerata</taxon>
        <taxon>Arachnida</taxon>
        <taxon>Araneae</taxon>
        <taxon>Araneomorphae</taxon>
        <taxon>Entelegynae</taxon>
        <taxon>Araneoidea</taxon>
        <taxon>Araneidae</taxon>
        <taxon>Araneus</taxon>
    </lineage>
</organism>
<dbReference type="Proteomes" id="UP000499080">
    <property type="component" value="Unassembled WGS sequence"/>
</dbReference>
<reference evidence="1 2" key="1">
    <citation type="journal article" date="2019" name="Sci. Rep.">
        <title>Orb-weaving spider Araneus ventricosus genome elucidates the spidroin gene catalogue.</title>
        <authorList>
            <person name="Kono N."/>
            <person name="Nakamura H."/>
            <person name="Ohtoshi R."/>
            <person name="Moran D.A.P."/>
            <person name="Shinohara A."/>
            <person name="Yoshida Y."/>
            <person name="Fujiwara M."/>
            <person name="Mori M."/>
            <person name="Tomita M."/>
            <person name="Arakawa K."/>
        </authorList>
    </citation>
    <scope>NUCLEOTIDE SEQUENCE [LARGE SCALE GENOMIC DNA]</scope>
</reference>
<dbReference type="EMBL" id="BGPR01177829">
    <property type="protein sequence ID" value="GBM52715.1"/>
    <property type="molecule type" value="Genomic_DNA"/>
</dbReference>